<name>A0A835W1A8_9CHLO</name>
<accession>A0A835W1A8</accession>
<dbReference type="Pfam" id="PF03126">
    <property type="entry name" value="Plus-3"/>
    <property type="match status" value="1"/>
</dbReference>
<feature type="domain" description="Plus3" evidence="6">
    <location>
        <begin position="276"/>
        <end position="417"/>
    </location>
</feature>
<feature type="compositionally biased region" description="Acidic residues" evidence="5">
    <location>
        <begin position="63"/>
        <end position="83"/>
    </location>
</feature>
<dbReference type="PANTHER" id="PTHR13115">
    <property type="entry name" value="RNA POLYMERASE-ASSOCIATED PROTEIN RTF1 HOMOLOG"/>
    <property type="match status" value="1"/>
</dbReference>
<evidence type="ECO:0000256" key="2">
    <source>
        <dbReference type="ARBA" id="ARBA00023015"/>
    </source>
</evidence>
<dbReference type="GO" id="GO:0016593">
    <property type="term" value="C:Cdc73/Paf1 complex"/>
    <property type="evidence" value="ECO:0007669"/>
    <property type="project" value="TreeGrafter"/>
</dbReference>
<evidence type="ECO:0000256" key="3">
    <source>
        <dbReference type="ARBA" id="ARBA00023163"/>
    </source>
</evidence>
<dbReference type="SUPFAM" id="SSF159042">
    <property type="entry name" value="Plus3-like"/>
    <property type="match status" value="1"/>
</dbReference>
<comment type="caution">
    <text evidence="7">The sequence shown here is derived from an EMBL/GenBank/DDBJ whole genome shotgun (WGS) entry which is preliminary data.</text>
</comment>
<dbReference type="InterPro" id="IPR004343">
    <property type="entry name" value="Plus-3_dom"/>
</dbReference>
<feature type="compositionally biased region" description="Acidic residues" evidence="5">
    <location>
        <begin position="207"/>
        <end position="217"/>
    </location>
</feature>
<dbReference type="SMART" id="SM00719">
    <property type="entry name" value="Plus3"/>
    <property type="match status" value="1"/>
</dbReference>
<feature type="compositionally biased region" description="Basic and acidic residues" evidence="5">
    <location>
        <begin position="242"/>
        <end position="271"/>
    </location>
</feature>
<feature type="region of interest" description="Disordered" evidence="5">
    <location>
        <begin position="1"/>
        <end position="277"/>
    </location>
</feature>
<sequence>MADDLDDALFNLAAGRKSTPKKRSRKASEIDDEPSADSADSEEEAPRRKKAATSKRGKKVQSEEEDEDDESDFDDEEGLYENEEDRRKLMAMTELEREMILADRAEQRDKERQRRQLLQQRAVTDKVEAKGRRKGAEKGKGKAEEAKAPQRGRAARTAAAARTARDWSDEDSDGGGKSSEEEEEEFQPSGSSDESSDEEEQAGKKDDEEEEEEDAEREEAPAPRSRSERAAAAAAAPADDDEARRHAAAKAKEAERERMRERERERVHSDDEAAEEASMEELLACQVTRQQLEEWYMQPFFERDALNGCVVRMAYGPGVRDSSGNTHPGYLVMEIMDIKESGRAYKFGPKGEMTNKHLVLRDGMGINRTMAMANVSSKPFDEQEYERYKRHCTKTNRAPITREEAAEATKRKQAAMNYRWTSADLKVELERKRAQRAAPVNPAAEKAMLKRRLELAQGQGNADEVAALEEQLAALEAHLINQTNNQRAFGMMDINKRNKQHNLAVAYKTTAAEEHGGGGGEGGTDVFSRRETKLNIYWKTNRGGGADDGKSAGAAAAARAQAALPDKLTRAQQRMDPADLIRQLGLDVDVSLVRAAGPAAGSLQQRVLPHKWRGAALAAHATDLSGKSVLTIADWKRRAGDY</sequence>
<dbReference type="InterPro" id="IPR036128">
    <property type="entry name" value="Plus3-like_sf"/>
</dbReference>
<evidence type="ECO:0000256" key="5">
    <source>
        <dbReference type="SAM" id="MobiDB-lite"/>
    </source>
</evidence>
<keyword evidence="2" id="KW-0805">Transcription regulation</keyword>
<reference evidence="7" key="1">
    <citation type="journal article" date="2020" name="bioRxiv">
        <title>Comparative genomics of Chlamydomonas.</title>
        <authorList>
            <person name="Craig R.J."/>
            <person name="Hasan A.R."/>
            <person name="Ness R.W."/>
            <person name="Keightley P.D."/>
        </authorList>
    </citation>
    <scope>NUCLEOTIDE SEQUENCE</scope>
    <source>
        <strain evidence="7">CCAP 11/173</strain>
    </source>
</reference>
<dbReference type="PROSITE" id="PS51360">
    <property type="entry name" value="PLUS3"/>
    <property type="match status" value="1"/>
</dbReference>
<organism evidence="7 8">
    <name type="scientific">Chlamydomonas schloesseri</name>
    <dbReference type="NCBI Taxonomy" id="2026947"/>
    <lineage>
        <taxon>Eukaryota</taxon>
        <taxon>Viridiplantae</taxon>
        <taxon>Chlorophyta</taxon>
        <taxon>core chlorophytes</taxon>
        <taxon>Chlorophyceae</taxon>
        <taxon>CS clade</taxon>
        <taxon>Chlamydomonadales</taxon>
        <taxon>Chlamydomonadaceae</taxon>
        <taxon>Chlamydomonas</taxon>
    </lineage>
</organism>
<evidence type="ECO:0000313" key="7">
    <source>
        <dbReference type="EMBL" id="KAG2433543.1"/>
    </source>
</evidence>
<dbReference type="AlphaFoldDB" id="A0A835W1A8"/>
<keyword evidence="4" id="KW-0539">Nucleus</keyword>
<dbReference type="PANTHER" id="PTHR13115:SF8">
    <property type="entry name" value="RNA POLYMERASE-ASSOCIATED PROTEIN RTF1 HOMOLOG"/>
    <property type="match status" value="1"/>
</dbReference>
<dbReference type="GO" id="GO:0003677">
    <property type="term" value="F:DNA binding"/>
    <property type="evidence" value="ECO:0007669"/>
    <property type="project" value="InterPro"/>
</dbReference>
<gene>
    <name evidence="7" type="ORF">HYH02_012660</name>
</gene>
<keyword evidence="8" id="KW-1185">Reference proteome</keyword>
<feature type="compositionally biased region" description="Acidic residues" evidence="5">
    <location>
        <begin position="30"/>
        <end position="43"/>
    </location>
</feature>
<feature type="compositionally biased region" description="Basic and acidic residues" evidence="5">
    <location>
        <begin position="218"/>
        <end position="229"/>
    </location>
</feature>
<protein>
    <recommendedName>
        <fullName evidence="6">Plus3 domain-containing protein</fullName>
    </recommendedName>
</protein>
<dbReference type="Proteomes" id="UP000613740">
    <property type="component" value="Unassembled WGS sequence"/>
</dbReference>
<evidence type="ECO:0000256" key="1">
    <source>
        <dbReference type="ARBA" id="ARBA00004123"/>
    </source>
</evidence>
<evidence type="ECO:0000259" key="6">
    <source>
        <dbReference type="PROSITE" id="PS51360"/>
    </source>
</evidence>
<comment type="subcellular location">
    <subcellularLocation>
        <location evidence="1">Nucleus</location>
    </subcellularLocation>
</comment>
<feature type="compositionally biased region" description="Basic and acidic residues" evidence="5">
    <location>
        <begin position="84"/>
        <end position="114"/>
    </location>
</feature>
<dbReference type="OrthoDB" id="166375at2759"/>
<evidence type="ECO:0000313" key="8">
    <source>
        <dbReference type="Proteomes" id="UP000613740"/>
    </source>
</evidence>
<dbReference type="Gene3D" id="3.90.70.200">
    <property type="entry name" value="Plus-3 domain"/>
    <property type="match status" value="1"/>
</dbReference>
<feature type="compositionally biased region" description="Basic and acidic residues" evidence="5">
    <location>
        <begin position="123"/>
        <end position="148"/>
    </location>
</feature>
<feature type="compositionally biased region" description="Basic residues" evidence="5">
    <location>
        <begin position="47"/>
        <end position="59"/>
    </location>
</feature>
<dbReference type="EMBL" id="JAEHOD010000062">
    <property type="protein sequence ID" value="KAG2433543.1"/>
    <property type="molecule type" value="Genomic_DNA"/>
</dbReference>
<evidence type="ECO:0000256" key="4">
    <source>
        <dbReference type="ARBA" id="ARBA00023242"/>
    </source>
</evidence>
<proteinExistence type="predicted"/>
<keyword evidence="3" id="KW-0804">Transcription</keyword>
<dbReference type="GO" id="GO:1990269">
    <property type="term" value="F:RNA polymerase II C-terminal domain phosphoserine binding"/>
    <property type="evidence" value="ECO:0007669"/>
    <property type="project" value="TreeGrafter"/>
</dbReference>